<dbReference type="Proteomes" id="UP000659654">
    <property type="component" value="Unassembled WGS sequence"/>
</dbReference>
<feature type="domain" description="ShKT" evidence="3">
    <location>
        <begin position="71"/>
        <end position="108"/>
    </location>
</feature>
<dbReference type="Proteomes" id="UP000582659">
    <property type="component" value="Unassembled WGS sequence"/>
</dbReference>
<keyword evidence="7" id="KW-1185">Reference proteome</keyword>
<feature type="domain" description="ShKT" evidence="3">
    <location>
        <begin position="125"/>
        <end position="162"/>
    </location>
</feature>
<dbReference type="Gene3D" id="1.10.10.1940">
    <property type="match status" value="2"/>
</dbReference>
<reference evidence="5" key="2">
    <citation type="submission" date="2020-08" db="EMBL/GenBank/DDBJ databases">
        <authorList>
            <person name="Kikuchi T."/>
        </authorList>
    </citation>
    <scope>NUCLEOTIDE SEQUENCE</scope>
    <source>
        <strain evidence="4">Ka4C1</strain>
    </source>
</reference>
<evidence type="ECO:0000313" key="4">
    <source>
        <dbReference type="EMBL" id="CAD5208029.1"/>
    </source>
</evidence>
<dbReference type="InterPro" id="IPR003582">
    <property type="entry name" value="ShKT_dom"/>
</dbReference>
<evidence type="ECO:0000313" key="7">
    <source>
        <dbReference type="Proteomes" id="UP000659654"/>
    </source>
</evidence>
<gene>
    <name evidence="4" type="ORF">BXYJ_LOCUS265</name>
</gene>
<dbReference type="Proteomes" id="UP000095284">
    <property type="component" value="Unplaced"/>
</dbReference>
<feature type="compositionally biased region" description="Low complexity" evidence="2">
    <location>
        <begin position="187"/>
        <end position="208"/>
    </location>
</feature>
<dbReference type="PROSITE" id="PS51670">
    <property type="entry name" value="SHKT"/>
    <property type="match status" value="2"/>
</dbReference>
<reference evidence="8" key="1">
    <citation type="submission" date="2016-11" db="UniProtKB">
        <authorList>
            <consortium name="WormBaseParasite"/>
        </authorList>
    </citation>
    <scope>IDENTIFICATION</scope>
</reference>
<evidence type="ECO:0000256" key="2">
    <source>
        <dbReference type="SAM" id="MobiDB-lite"/>
    </source>
</evidence>
<accession>A0A1I7S149</accession>
<dbReference type="EMBL" id="CAJFCV020000001">
    <property type="protein sequence ID" value="CAG9079974.1"/>
    <property type="molecule type" value="Genomic_DNA"/>
</dbReference>
<dbReference type="WBParaSite" id="BXY_0672400.1">
    <property type="protein sequence ID" value="BXY_0672400.1"/>
    <property type="gene ID" value="BXY_0672400"/>
</dbReference>
<dbReference type="Pfam" id="PF01549">
    <property type="entry name" value="ShK"/>
    <property type="match status" value="2"/>
</dbReference>
<dbReference type="PANTHER" id="PTHR46219">
    <property type="entry name" value="PROTEIN CBG11138"/>
    <property type="match status" value="1"/>
</dbReference>
<organism evidence="6 8">
    <name type="scientific">Bursaphelenchus xylophilus</name>
    <name type="common">Pinewood nematode worm</name>
    <name type="synonym">Aphelenchoides xylophilus</name>
    <dbReference type="NCBI Taxonomy" id="6326"/>
    <lineage>
        <taxon>Eukaryota</taxon>
        <taxon>Metazoa</taxon>
        <taxon>Ecdysozoa</taxon>
        <taxon>Nematoda</taxon>
        <taxon>Chromadorea</taxon>
        <taxon>Rhabditida</taxon>
        <taxon>Tylenchina</taxon>
        <taxon>Tylenchomorpha</taxon>
        <taxon>Aphelenchoidea</taxon>
        <taxon>Aphelenchoididae</taxon>
        <taxon>Bursaphelenchus</taxon>
    </lineage>
</organism>
<dbReference type="OrthoDB" id="5855340at2759"/>
<feature type="region of interest" description="Disordered" evidence="2">
    <location>
        <begin position="187"/>
        <end position="216"/>
    </location>
</feature>
<dbReference type="SMART" id="SM00254">
    <property type="entry name" value="ShKT"/>
    <property type="match status" value="2"/>
</dbReference>
<evidence type="ECO:0000313" key="5">
    <source>
        <dbReference type="EMBL" id="CAG9079974.1"/>
    </source>
</evidence>
<sequence>MIFKFPIWLLISQNFLLSAYARFVLYRGNGSEFNSHHTTPIMYLPQEDGFVEMKRLTVNFGRPLLELLADCRDDPYSNCDADHIMPMCNKAVYNNIMRRKCRKTCGFCEGDDTPNPNPVPSTESCADDKTTDCQKPSVRILCNDRAYRRLMAKKCARTCGDCTTTTATSPTTQTTGTTDFLRIITTISTPSSGSSGTTATAASTPTTSDECPPDDP</sequence>
<proteinExistence type="predicted"/>
<evidence type="ECO:0000313" key="8">
    <source>
        <dbReference type="WBParaSite" id="BXY_0672400.1"/>
    </source>
</evidence>
<protein>
    <submittedName>
        <fullName evidence="4">(pine wood nematode) hypothetical protein</fullName>
    </submittedName>
</protein>
<comment type="caution">
    <text evidence="1">Lacks conserved residue(s) required for the propagation of feature annotation.</text>
</comment>
<evidence type="ECO:0000259" key="3">
    <source>
        <dbReference type="PROSITE" id="PS51670"/>
    </source>
</evidence>
<evidence type="ECO:0000313" key="6">
    <source>
        <dbReference type="Proteomes" id="UP000095284"/>
    </source>
</evidence>
<dbReference type="EMBL" id="CAJFDI010000001">
    <property type="protein sequence ID" value="CAD5208029.1"/>
    <property type="molecule type" value="Genomic_DNA"/>
</dbReference>
<dbReference type="PANTHER" id="PTHR46219:SF5">
    <property type="entry name" value="SHKT DOMAIN-CONTAINING PROTEIN"/>
    <property type="match status" value="1"/>
</dbReference>
<evidence type="ECO:0000256" key="1">
    <source>
        <dbReference type="PROSITE-ProRule" id="PRU01005"/>
    </source>
</evidence>
<dbReference type="AlphaFoldDB" id="A0A1I7S149"/>
<name>A0A1I7S149_BURXY</name>